<dbReference type="Proteomes" id="UP001300502">
    <property type="component" value="Unassembled WGS sequence"/>
</dbReference>
<protein>
    <recommendedName>
        <fullName evidence="2">DC-UbP/UBTD2 N-terminal domain-containing protein</fullName>
    </recommendedName>
</protein>
<dbReference type="PANTHER" id="PTHR13609">
    <property type="entry name" value="UBIQUITIN DOMAIN CONTAINING 1 PROTEIN-RELATED"/>
    <property type="match status" value="1"/>
</dbReference>
<dbReference type="InterPro" id="IPR039869">
    <property type="entry name" value="UBTD1/2"/>
</dbReference>
<evidence type="ECO:0000259" key="2">
    <source>
        <dbReference type="Pfam" id="PF16455"/>
    </source>
</evidence>
<gene>
    <name evidence="3" type="ORF">GAYE_PCTG32G0803</name>
</gene>
<organism evidence="3 4">
    <name type="scientific">Galdieria yellowstonensis</name>
    <dbReference type="NCBI Taxonomy" id="3028027"/>
    <lineage>
        <taxon>Eukaryota</taxon>
        <taxon>Rhodophyta</taxon>
        <taxon>Bangiophyceae</taxon>
        <taxon>Galdieriales</taxon>
        <taxon>Galdieriaceae</taxon>
        <taxon>Galdieria</taxon>
    </lineage>
</organism>
<reference evidence="3 4" key="1">
    <citation type="submission" date="2022-07" db="EMBL/GenBank/DDBJ databases">
        <title>Genome-wide signatures of adaptation to extreme environments.</title>
        <authorList>
            <person name="Cho C.H."/>
            <person name="Yoon H.S."/>
        </authorList>
    </citation>
    <scope>NUCLEOTIDE SEQUENCE [LARGE SCALE GENOMIC DNA]</scope>
    <source>
        <strain evidence="3 4">108.79 E11</strain>
    </source>
</reference>
<accession>A0AAV9I5Z4</accession>
<dbReference type="AlphaFoldDB" id="A0AAV9I5Z4"/>
<dbReference type="EMBL" id="JANCYU010000009">
    <property type="protein sequence ID" value="KAK4522913.1"/>
    <property type="molecule type" value="Genomic_DNA"/>
</dbReference>
<evidence type="ECO:0000313" key="3">
    <source>
        <dbReference type="EMBL" id="KAK4522913.1"/>
    </source>
</evidence>
<proteinExistence type="predicted"/>
<dbReference type="InterPro" id="IPR032752">
    <property type="entry name" value="DC-UbP/UBTD2_N"/>
</dbReference>
<evidence type="ECO:0000256" key="1">
    <source>
        <dbReference type="SAM" id="MobiDB-lite"/>
    </source>
</evidence>
<dbReference type="Pfam" id="PF16455">
    <property type="entry name" value="UBD"/>
    <property type="match status" value="1"/>
</dbReference>
<comment type="caution">
    <text evidence="3">The sequence shown here is derived from an EMBL/GenBank/DDBJ whole genome shotgun (WGS) entry which is preliminary data.</text>
</comment>
<feature type="domain" description="DC-UbP/UBTD2 N-terminal" evidence="2">
    <location>
        <begin position="51"/>
        <end position="150"/>
    </location>
</feature>
<dbReference type="Gene3D" id="1.20.225.20">
    <property type="entry name" value="Ub domain-containing protein, DC-UbP/UBTD2, N-terminal domain"/>
    <property type="match status" value="1"/>
</dbReference>
<dbReference type="InterPro" id="IPR038169">
    <property type="entry name" value="DC-UbP/UBTD2_N_sf"/>
</dbReference>
<feature type="region of interest" description="Disordered" evidence="1">
    <location>
        <begin position="1"/>
        <end position="66"/>
    </location>
</feature>
<sequence length="163" mass="18787">MGNLQSCWKAQENHNNNTSSGGGETNERSVDNRTRWFKSKSKNARSTWNGKVQLPKPWKAEPPFGPLTETELKRMREEFWDTRVEGRQEMWQALKAAAETNDETLRNEIVKAAGLTPANERGTLESCYDELGNYYEVPVYCLRDPDNLVRLEEEEDNQDKSSN</sequence>
<name>A0AAV9I5Z4_9RHOD</name>
<keyword evidence="4" id="KW-1185">Reference proteome</keyword>
<feature type="compositionally biased region" description="Basic and acidic residues" evidence="1">
    <location>
        <begin position="25"/>
        <end position="34"/>
    </location>
</feature>
<evidence type="ECO:0000313" key="4">
    <source>
        <dbReference type="Proteomes" id="UP001300502"/>
    </source>
</evidence>